<dbReference type="GO" id="GO:0003677">
    <property type="term" value="F:DNA binding"/>
    <property type="evidence" value="ECO:0007669"/>
    <property type="project" value="UniProtKB-UniRule"/>
</dbReference>
<dbReference type="KEGG" id="sia:M1425_0296"/>
<dbReference type="PROSITE" id="PS01081">
    <property type="entry name" value="HTH_TETR_1"/>
    <property type="match status" value="1"/>
</dbReference>
<dbReference type="HOGENOM" id="CLU_069356_12_6_2"/>
<reference evidence="4 5" key="1">
    <citation type="journal article" date="2009" name="Proc. Natl. Acad. Sci. U.S.A.">
        <title>Biogeography of the Sulfolobus islandicus pan-genome.</title>
        <authorList>
            <person name="Reno M.L."/>
            <person name="Held N.L."/>
            <person name="Fields C.J."/>
            <person name="Burke P.V."/>
            <person name="Whitaker R.J."/>
        </authorList>
    </citation>
    <scope>NUCLEOTIDE SEQUENCE [LARGE SCALE GENOMIC DNA]</scope>
    <source>
        <strain evidence="5">M.14.25 / Kamchatka #1</strain>
    </source>
</reference>
<sequence>MVIQMYRYPKTEKGKESLNKIITASLDLISEKGFLNTSISDITNKAGVAYGLFYFYFKSKHDILDELIRKFNTDMRYYLKVNTMGIQNRIEMEKEGLAKFLEWMSQNKKYYKVFVEAQVHRPEMYIWHFTKLAERYKIGLKEAMDRGEIVKVDPELLAYVLIGIGEMIGRRYILWTNQGLNKKQYNDLGILIENMLRPKLV</sequence>
<dbReference type="PANTHER" id="PTHR43479">
    <property type="entry name" value="ACREF/ENVCD OPERON REPRESSOR-RELATED"/>
    <property type="match status" value="1"/>
</dbReference>
<dbReference type="AlphaFoldDB" id="C3MUF1"/>
<evidence type="ECO:0000256" key="1">
    <source>
        <dbReference type="ARBA" id="ARBA00023125"/>
    </source>
</evidence>
<dbReference type="InterPro" id="IPR001647">
    <property type="entry name" value="HTH_TetR"/>
</dbReference>
<evidence type="ECO:0000259" key="3">
    <source>
        <dbReference type="PROSITE" id="PS50977"/>
    </source>
</evidence>
<protein>
    <submittedName>
        <fullName evidence="4">Transcriptional regulator, TetR family</fullName>
    </submittedName>
</protein>
<dbReference type="RefSeq" id="WP_012710462.1">
    <property type="nucleotide sequence ID" value="NC_012588.1"/>
</dbReference>
<dbReference type="Gene3D" id="1.10.357.10">
    <property type="entry name" value="Tetracycline Repressor, domain 2"/>
    <property type="match status" value="1"/>
</dbReference>
<dbReference type="Pfam" id="PF00440">
    <property type="entry name" value="TetR_N"/>
    <property type="match status" value="1"/>
</dbReference>
<evidence type="ECO:0000313" key="4">
    <source>
        <dbReference type="EMBL" id="ACP37185.1"/>
    </source>
</evidence>
<dbReference type="PRINTS" id="PR00455">
    <property type="entry name" value="HTHTETR"/>
</dbReference>
<accession>C3MUF1</accession>
<dbReference type="PROSITE" id="PS50977">
    <property type="entry name" value="HTH_TETR_2"/>
    <property type="match status" value="1"/>
</dbReference>
<evidence type="ECO:0000256" key="2">
    <source>
        <dbReference type="PROSITE-ProRule" id="PRU00335"/>
    </source>
</evidence>
<organism evidence="4 5">
    <name type="scientific">Saccharolobus islandicus (strain M.14.25 / Kamchatka #1)</name>
    <name type="common">Sulfolobus islandicus</name>
    <dbReference type="NCBI Taxonomy" id="427317"/>
    <lineage>
        <taxon>Archaea</taxon>
        <taxon>Thermoproteota</taxon>
        <taxon>Thermoprotei</taxon>
        <taxon>Sulfolobales</taxon>
        <taxon>Sulfolobaceae</taxon>
        <taxon>Saccharolobus</taxon>
    </lineage>
</organism>
<proteinExistence type="predicted"/>
<feature type="domain" description="HTH tetR-type" evidence="3">
    <location>
        <begin position="15"/>
        <end position="75"/>
    </location>
</feature>
<dbReference type="InterPro" id="IPR009057">
    <property type="entry name" value="Homeodomain-like_sf"/>
</dbReference>
<dbReference type="InterPro" id="IPR023772">
    <property type="entry name" value="DNA-bd_HTH_TetR-type_CS"/>
</dbReference>
<feature type="DNA-binding region" description="H-T-H motif" evidence="2">
    <location>
        <begin position="38"/>
        <end position="57"/>
    </location>
</feature>
<name>C3MUF1_SACI4</name>
<keyword evidence="1 2" id="KW-0238">DNA-binding</keyword>
<dbReference type="Proteomes" id="UP000001350">
    <property type="component" value="Chromosome"/>
</dbReference>
<dbReference type="SUPFAM" id="SSF46689">
    <property type="entry name" value="Homeodomain-like"/>
    <property type="match status" value="1"/>
</dbReference>
<gene>
    <name evidence="4" type="ordered locus">M1425_0296</name>
</gene>
<evidence type="ECO:0000313" key="5">
    <source>
        <dbReference type="Proteomes" id="UP000001350"/>
    </source>
</evidence>
<dbReference type="InterPro" id="IPR050624">
    <property type="entry name" value="HTH-type_Tx_Regulator"/>
</dbReference>
<dbReference type="EMBL" id="CP001400">
    <property type="protein sequence ID" value="ACP37185.1"/>
    <property type="molecule type" value="Genomic_DNA"/>
</dbReference>
<dbReference type="Gene3D" id="1.10.10.60">
    <property type="entry name" value="Homeodomain-like"/>
    <property type="match status" value="1"/>
</dbReference>
<dbReference type="PANTHER" id="PTHR43479:SF11">
    <property type="entry name" value="ACREF_ENVCD OPERON REPRESSOR-RELATED"/>
    <property type="match status" value="1"/>
</dbReference>
<dbReference type="GeneID" id="84054984"/>